<keyword evidence="1" id="KW-0862">Zinc</keyword>
<dbReference type="AlphaFoldDB" id="A0A0H2RS92"/>
<feature type="region of interest" description="Disordered" evidence="2">
    <location>
        <begin position="111"/>
        <end position="154"/>
    </location>
</feature>
<evidence type="ECO:0000313" key="4">
    <source>
        <dbReference type="EMBL" id="KLO12318.1"/>
    </source>
</evidence>
<sequence>MNYGNLNLQAWHASQGTLSPQDLDFQQLQQELLSGDSESYPSSSPAVPPIYLYNDNGHQYDNLYYEGGYARGALSNVTGSQSGPIDEAGRPFIHGTGFAPLSNYPQQWGAGFRTQTPVPSTSKSNSNFEPSPSYRQGSAVPPQVSTPPSQQTIRNPNRYYCDYEGCDKNYSKRHNLNFHTSKIHNNTYTLRCKEEGCDQSCLNGKLLAEHAKTHCRHTSRITTAILTELSVPSAGRRSLVITLVSGTIVFVFIPDENSTFVALFVATAG</sequence>
<keyword evidence="5" id="KW-1185">Reference proteome</keyword>
<protein>
    <recommendedName>
        <fullName evidence="3">C2H2-type domain-containing protein</fullName>
    </recommendedName>
</protein>
<dbReference type="STRING" id="27342.A0A0H2RS92"/>
<feature type="compositionally biased region" description="Low complexity" evidence="2">
    <location>
        <begin position="140"/>
        <end position="152"/>
    </location>
</feature>
<dbReference type="PROSITE" id="PS50157">
    <property type="entry name" value="ZINC_FINGER_C2H2_2"/>
    <property type="match status" value="1"/>
</dbReference>
<dbReference type="InterPro" id="IPR013087">
    <property type="entry name" value="Znf_C2H2_type"/>
</dbReference>
<evidence type="ECO:0000256" key="1">
    <source>
        <dbReference type="PROSITE-ProRule" id="PRU00042"/>
    </source>
</evidence>
<evidence type="ECO:0000259" key="3">
    <source>
        <dbReference type="PROSITE" id="PS50157"/>
    </source>
</evidence>
<dbReference type="SMART" id="SM00355">
    <property type="entry name" value="ZnF_C2H2"/>
    <property type="match status" value="2"/>
</dbReference>
<dbReference type="PROSITE" id="PS00028">
    <property type="entry name" value="ZINC_FINGER_C2H2_1"/>
    <property type="match status" value="2"/>
</dbReference>
<name>A0A0H2RS92_9AGAM</name>
<dbReference type="Gene3D" id="3.30.160.60">
    <property type="entry name" value="Classic Zinc Finger"/>
    <property type="match status" value="1"/>
</dbReference>
<keyword evidence="1" id="KW-0863">Zinc-finger</keyword>
<dbReference type="OrthoDB" id="4748970at2759"/>
<dbReference type="GO" id="GO:0008270">
    <property type="term" value="F:zinc ion binding"/>
    <property type="evidence" value="ECO:0007669"/>
    <property type="project" value="UniProtKB-KW"/>
</dbReference>
<dbReference type="EMBL" id="KQ085980">
    <property type="protein sequence ID" value="KLO12318.1"/>
    <property type="molecule type" value="Genomic_DNA"/>
</dbReference>
<feature type="domain" description="C2H2-type" evidence="3">
    <location>
        <begin position="159"/>
        <end position="189"/>
    </location>
</feature>
<gene>
    <name evidence="4" type="ORF">SCHPADRAFT_941320</name>
</gene>
<accession>A0A0H2RS92</accession>
<evidence type="ECO:0000313" key="5">
    <source>
        <dbReference type="Proteomes" id="UP000053477"/>
    </source>
</evidence>
<organism evidence="4 5">
    <name type="scientific">Schizopora paradoxa</name>
    <dbReference type="NCBI Taxonomy" id="27342"/>
    <lineage>
        <taxon>Eukaryota</taxon>
        <taxon>Fungi</taxon>
        <taxon>Dikarya</taxon>
        <taxon>Basidiomycota</taxon>
        <taxon>Agaricomycotina</taxon>
        <taxon>Agaricomycetes</taxon>
        <taxon>Hymenochaetales</taxon>
        <taxon>Schizoporaceae</taxon>
        <taxon>Schizopora</taxon>
    </lineage>
</organism>
<proteinExistence type="predicted"/>
<reference evidence="4 5" key="1">
    <citation type="submission" date="2015-04" db="EMBL/GenBank/DDBJ databases">
        <title>Complete genome sequence of Schizopora paradoxa KUC8140, a cosmopolitan wood degrader in East Asia.</title>
        <authorList>
            <consortium name="DOE Joint Genome Institute"/>
            <person name="Min B."/>
            <person name="Park H."/>
            <person name="Jang Y."/>
            <person name="Kim J.-J."/>
            <person name="Kim K.H."/>
            <person name="Pangilinan J."/>
            <person name="Lipzen A."/>
            <person name="Riley R."/>
            <person name="Grigoriev I.V."/>
            <person name="Spatafora J.W."/>
            <person name="Choi I.-G."/>
        </authorList>
    </citation>
    <scope>NUCLEOTIDE SEQUENCE [LARGE SCALE GENOMIC DNA]</scope>
    <source>
        <strain evidence="4 5">KUC8140</strain>
    </source>
</reference>
<keyword evidence="1" id="KW-0479">Metal-binding</keyword>
<dbReference type="InParanoid" id="A0A0H2RS92"/>
<feature type="compositionally biased region" description="Polar residues" evidence="2">
    <location>
        <begin position="113"/>
        <end position="136"/>
    </location>
</feature>
<dbReference type="InterPro" id="IPR036236">
    <property type="entry name" value="Znf_C2H2_sf"/>
</dbReference>
<dbReference type="SUPFAM" id="SSF57667">
    <property type="entry name" value="beta-beta-alpha zinc fingers"/>
    <property type="match status" value="1"/>
</dbReference>
<evidence type="ECO:0000256" key="2">
    <source>
        <dbReference type="SAM" id="MobiDB-lite"/>
    </source>
</evidence>
<dbReference type="Proteomes" id="UP000053477">
    <property type="component" value="Unassembled WGS sequence"/>
</dbReference>